<dbReference type="InterPro" id="IPR055210">
    <property type="entry name" value="CtpA/B_N"/>
</dbReference>
<dbReference type="SMART" id="SM00228">
    <property type="entry name" value="PDZ"/>
    <property type="match status" value="1"/>
</dbReference>
<dbReference type="STRING" id="880072.Desac_0465"/>
<evidence type="ECO:0000313" key="9">
    <source>
        <dbReference type="Proteomes" id="UP000000483"/>
    </source>
</evidence>
<name>F2NF12_DESAR</name>
<feature type="region of interest" description="Disordered" evidence="6">
    <location>
        <begin position="433"/>
        <end position="461"/>
    </location>
</feature>
<dbReference type="SUPFAM" id="SSF52096">
    <property type="entry name" value="ClpP/crotonase"/>
    <property type="match status" value="1"/>
</dbReference>
<dbReference type="AlphaFoldDB" id="F2NF12"/>
<evidence type="ECO:0000313" key="8">
    <source>
        <dbReference type="EMBL" id="AEB08352.1"/>
    </source>
</evidence>
<protein>
    <submittedName>
        <fullName evidence="8">Carboxyl-terminal protease</fullName>
    </submittedName>
</protein>
<dbReference type="GO" id="GO:0008236">
    <property type="term" value="F:serine-type peptidase activity"/>
    <property type="evidence" value="ECO:0007669"/>
    <property type="project" value="UniProtKB-KW"/>
</dbReference>
<evidence type="ECO:0000256" key="3">
    <source>
        <dbReference type="ARBA" id="ARBA00022801"/>
    </source>
</evidence>
<comment type="similarity">
    <text evidence="1 5">Belongs to the peptidase S41A family.</text>
</comment>
<dbReference type="SMART" id="SM00245">
    <property type="entry name" value="TSPc"/>
    <property type="match status" value="1"/>
</dbReference>
<dbReference type="Pfam" id="PF22694">
    <property type="entry name" value="CtpB_N-like"/>
    <property type="match status" value="1"/>
</dbReference>
<dbReference type="MEROPS" id="S41.004"/>
<evidence type="ECO:0000256" key="6">
    <source>
        <dbReference type="SAM" id="MobiDB-lite"/>
    </source>
</evidence>
<feature type="compositionally biased region" description="Pro residues" evidence="6">
    <location>
        <begin position="452"/>
        <end position="461"/>
    </location>
</feature>
<reference evidence="9" key="2">
    <citation type="submission" date="2011-03" db="EMBL/GenBank/DDBJ databases">
        <title>The complete genome of Desulfobacca acetoxidans DSM 11109.</title>
        <authorList>
            <consortium name="US DOE Joint Genome Institute (JGI-PGF)"/>
            <person name="Lucas S."/>
            <person name="Copeland A."/>
            <person name="Lapidus A."/>
            <person name="Bruce D."/>
            <person name="Goodwin L."/>
            <person name="Pitluck S."/>
            <person name="Peters L."/>
            <person name="Kyrpides N."/>
            <person name="Mavromatis K."/>
            <person name="Ivanova N."/>
            <person name="Ovchinnikova G."/>
            <person name="Teshima H."/>
            <person name="Detter J.C."/>
            <person name="Han C."/>
            <person name="Land M."/>
            <person name="Hauser L."/>
            <person name="Markowitz V."/>
            <person name="Cheng J.-F."/>
            <person name="Hugenholtz P."/>
            <person name="Woyke T."/>
            <person name="Wu D."/>
            <person name="Spring S."/>
            <person name="Schueler E."/>
            <person name="Brambilla E."/>
            <person name="Klenk H.-P."/>
            <person name="Eisen J.A."/>
        </authorList>
    </citation>
    <scope>NUCLEOTIDE SEQUENCE [LARGE SCALE GENOMIC DNA]</scope>
    <source>
        <strain evidence="9">ATCC 700848 / DSM 11109 / ASRB2</strain>
    </source>
</reference>
<dbReference type="eggNOG" id="COG0793">
    <property type="taxonomic scope" value="Bacteria"/>
</dbReference>
<dbReference type="CDD" id="cd07560">
    <property type="entry name" value="Peptidase_S41_CPP"/>
    <property type="match status" value="1"/>
</dbReference>
<evidence type="ECO:0000259" key="7">
    <source>
        <dbReference type="PROSITE" id="PS50106"/>
    </source>
</evidence>
<dbReference type="InterPro" id="IPR029045">
    <property type="entry name" value="ClpP/crotonase-like_dom_sf"/>
</dbReference>
<dbReference type="Gene3D" id="2.30.42.10">
    <property type="match status" value="1"/>
</dbReference>
<dbReference type="Proteomes" id="UP000000483">
    <property type="component" value="Chromosome"/>
</dbReference>
<dbReference type="InterPro" id="IPR004447">
    <property type="entry name" value="Peptidase_S41A"/>
</dbReference>
<evidence type="ECO:0000256" key="5">
    <source>
        <dbReference type="RuleBase" id="RU004404"/>
    </source>
</evidence>
<proteinExistence type="inferred from homology"/>
<dbReference type="EMBL" id="CP002629">
    <property type="protein sequence ID" value="AEB08352.1"/>
    <property type="molecule type" value="Genomic_DNA"/>
</dbReference>
<dbReference type="Gene3D" id="3.90.226.10">
    <property type="entry name" value="2-enoyl-CoA Hydratase, Chain A, domain 1"/>
    <property type="match status" value="1"/>
</dbReference>
<dbReference type="PROSITE" id="PS50106">
    <property type="entry name" value="PDZ"/>
    <property type="match status" value="1"/>
</dbReference>
<dbReference type="KEGG" id="dao:Desac_0465"/>
<organism evidence="8 9">
    <name type="scientific">Desulfobacca acetoxidans (strain ATCC 700848 / DSM 11109 / ASRB2)</name>
    <dbReference type="NCBI Taxonomy" id="880072"/>
    <lineage>
        <taxon>Bacteria</taxon>
        <taxon>Pseudomonadati</taxon>
        <taxon>Thermodesulfobacteriota</taxon>
        <taxon>Desulfobaccia</taxon>
        <taxon>Desulfobaccales</taxon>
        <taxon>Desulfobaccaceae</taxon>
        <taxon>Desulfobacca</taxon>
    </lineage>
</organism>
<dbReference type="GO" id="GO:0030288">
    <property type="term" value="C:outer membrane-bounded periplasmic space"/>
    <property type="evidence" value="ECO:0007669"/>
    <property type="project" value="TreeGrafter"/>
</dbReference>
<dbReference type="SUPFAM" id="SSF50156">
    <property type="entry name" value="PDZ domain-like"/>
    <property type="match status" value="1"/>
</dbReference>
<dbReference type="Gene3D" id="3.30.750.44">
    <property type="match status" value="1"/>
</dbReference>
<sequence>MSIFSISSRRLKNTTAGRAVADTFRAWGFLLLAVAWLLLVQAKPAWSLSEDTREQLSVFAEALGIIEDNYVEAKDTKKLIYGAIKGMVSSLDSHSSFMAPEEFKELQIETKGSFSGIGIEITHKDGLLIVVSPIEGTPAYKAGLQAGDRIVKIDGVNTKNMTLMEAVRRIRGAKGSTVTLGIMRENLGKLKNYSLVREIIPIRSIRTRYFEDGIGYIRITNFQDKTDHDLRRAIKDLTAKCKPLRGLIVDLRNDPGGLLDQAVKVADEFLSSGLIVYTEGRNKAQTHRFYANQENTGLEKSIPIVVLINEGSASASEIVAGAIQDQKRGLLVGAKSFGKGSVQTIIPLEDGSALRLTTAHYYTPSGRSIQEKGIQPDLVVEAPPIPEGKSVKDLRQEALQRRMKGEGITDKPWTVPISSEELEKDPQLAQAVQVVRQGPPKKTADTASKPNNEPPPPQKVK</sequence>
<dbReference type="GO" id="GO:0004175">
    <property type="term" value="F:endopeptidase activity"/>
    <property type="evidence" value="ECO:0007669"/>
    <property type="project" value="TreeGrafter"/>
</dbReference>
<evidence type="ECO:0000256" key="4">
    <source>
        <dbReference type="ARBA" id="ARBA00022825"/>
    </source>
</evidence>
<dbReference type="Pfam" id="PF03572">
    <property type="entry name" value="Peptidase_S41"/>
    <property type="match status" value="1"/>
</dbReference>
<dbReference type="GO" id="GO:0006508">
    <property type="term" value="P:proteolysis"/>
    <property type="evidence" value="ECO:0007669"/>
    <property type="project" value="UniProtKB-KW"/>
</dbReference>
<dbReference type="FunFam" id="3.90.226.10:FF:000029">
    <property type="entry name" value="Peptidase, S41 family"/>
    <property type="match status" value="1"/>
</dbReference>
<dbReference type="HOGENOM" id="CLU_017295_1_2_7"/>
<feature type="domain" description="PDZ" evidence="7">
    <location>
        <begin position="103"/>
        <end position="173"/>
    </location>
</feature>
<dbReference type="CDD" id="cd06782">
    <property type="entry name" value="cpPDZ_CPP-like"/>
    <property type="match status" value="1"/>
</dbReference>
<dbReference type="InterPro" id="IPR005151">
    <property type="entry name" value="Tail-specific_protease"/>
</dbReference>
<dbReference type="PANTHER" id="PTHR32060:SF30">
    <property type="entry name" value="CARBOXY-TERMINAL PROCESSING PROTEASE CTPA"/>
    <property type="match status" value="1"/>
</dbReference>
<evidence type="ECO:0000256" key="2">
    <source>
        <dbReference type="ARBA" id="ARBA00022670"/>
    </source>
</evidence>
<dbReference type="NCBIfam" id="TIGR00225">
    <property type="entry name" value="prc"/>
    <property type="match status" value="1"/>
</dbReference>
<keyword evidence="4 5" id="KW-0720">Serine protease</keyword>
<keyword evidence="2 5" id="KW-0645">Protease</keyword>
<evidence type="ECO:0000256" key="1">
    <source>
        <dbReference type="ARBA" id="ARBA00009179"/>
    </source>
</evidence>
<reference evidence="8 9" key="1">
    <citation type="journal article" date="2011" name="Stand. Genomic Sci.">
        <title>Complete genome sequence of the acetate-degrading sulfate reducer Desulfobacca acetoxidans type strain (ASRB2).</title>
        <authorList>
            <person name="Goker M."/>
            <person name="Teshima H."/>
            <person name="Lapidus A."/>
            <person name="Nolan M."/>
            <person name="Lucas S."/>
            <person name="Hammon N."/>
            <person name="Deshpande S."/>
            <person name="Cheng J.F."/>
            <person name="Tapia R."/>
            <person name="Han C."/>
            <person name="Goodwin L."/>
            <person name="Pitluck S."/>
            <person name="Huntemann M."/>
            <person name="Liolios K."/>
            <person name="Ivanova N."/>
            <person name="Pagani I."/>
            <person name="Mavromatis K."/>
            <person name="Ovchinikova G."/>
            <person name="Pati A."/>
            <person name="Chen A."/>
            <person name="Palaniappan K."/>
            <person name="Land M."/>
            <person name="Hauser L."/>
            <person name="Brambilla E.M."/>
            <person name="Rohde M."/>
            <person name="Spring S."/>
            <person name="Detter J.C."/>
            <person name="Woyke T."/>
            <person name="Bristow J."/>
            <person name="Eisen J.A."/>
            <person name="Markowitz V."/>
            <person name="Hugenholtz P."/>
            <person name="Kyrpides N.C."/>
            <person name="Klenk H.P."/>
        </authorList>
    </citation>
    <scope>NUCLEOTIDE SEQUENCE [LARGE SCALE GENOMIC DNA]</scope>
    <source>
        <strain evidence="9">ATCC 700848 / DSM 11109 / ASRB2</strain>
    </source>
</reference>
<dbReference type="GO" id="GO:0007165">
    <property type="term" value="P:signal transduction"/>
    <property type="evidence" value="ECO:0007669"/>
    <property type="project" value="TreeGrafter"/>
</dbReference>
<dbReference type="InterPro" id="IPR036034">
    <property type="entry name" value="PDZ_sf"/>
</dbReference>
<dbReference type="Pfam" id="PF00595">
    <property type="entry name" value="PDZ"/>
    <property type="match status" value="1"/>
</dbReference>
<accession>F2NF12</accession>
<keyword evidence="3 5" id="KW-0378">Hydrolase</keyword>
<dbReference type="InterPro" id="IPR001478">
    <property type="entry name" value="PDZ"/>
</dbReference>
<gene>
    <name evidence="8" type="ordered locus">Desac_0465</name>
</gene>
<dbReference type="PANTHER" id="PTHR32060">
    <property type="entry name" value="TAIL-SPECIFIC PROTEASE"/>
    <property type="match status" value="1"/>
</dbReference>
<dbReference type="FunFam" id="2.30.42.10:FF:000063">
    <property type="entry name" value="Peptidase, S41 family"/>
    <property type="match status" value="1"/>
</dbReference>
<keyword evidence="9" id="KW-1185">Reference proteome</keyword>